<dbReference type="Proteomes" id="UP001596434">
    <property type="component" value="Unassembled WGS sequence"/>
</dbReference>
<dbReference type="RefSeq" id="WP_379705972.1">
    <property type="nucleotide sequence ID" value="NZ_JBHTAT010000001.1"/>
</dbReference>
<reference evidence="2 3" key="1">
    <citation type="journal article" date="2019" name="Int. J. Syst. Evol. Microbiol.">
        <title>The Global Catalogue of Microorganisms (GCM) 10K type strain sequencing project: providing services to taxonomists for standard genome sequencing and annotation.</title>
        <authorList>
            <consortium name="The Broad Institute Genomics Platform"/>
            <consortium name="The Broad Institute Genome Sequencing Center for Infectious Disease"/>
            <person name="Wu L."/>
            <person name="Ma J."/>
        </authorList>
    </citation>
    <scope>NUCLEOTIDE SEQUENCE [LARGE SCALE GENOMIC DNA]</scope>
    <source>
        <strain evidence="2 3">GX21</strain>
    </source>
</reference>
<sequence>MGPVLLITLDTVRQDVFDSECFPQSWPTIASEFARFPNALATGVATPHSFPGIITGEPVVEDGEFTSSATAVMEFFEGETVVFTNNGHLRAERGYERGTDEFGDNQLPTNQHVSPQSFVERVKQIEPINNSTILKKAYRWYKSAKPDVEYHTPKYPAEAVTDWALSELTQKPPSFLWAHYMDAHKPFNPENAISPPDANVSKETLEYLNDYDRMDDPPEKKCRHYLKALYEANVRYVDREIARLLRELRAFDWYSDALVVLVSDHGELFGEYGHMWHPMTIDPVDELIDVPLAVKFPQGERAGKVVDHRVQHADIPATIGTYLQQTDLSPEGTYPLLDSAERIILSKSNTSIRVTGSDGHVIRRRDDSRDEYGDISDELWERAETAEFPDVRTSNGVVRGLEDVDRMEQLKALGYR</sequence>
<dbReference type="PANTHER" id="PTHR43751">
    <property type="entry name" value="SULFATASE"/>
    <property type="match status" value="1"/>
</dbReference>
<evidence type="ECO:0000313" key="3">
    <source>
        <dbReference type="Proteomes" id="UP001596434"/>
    </source>
</evidence>
<comment type="caution">
    <text evidence="2">The sequence shown here is derived from an EMBL/GenBank/DDBJ whole genome shotgun (WGS) entry which is preliminary data.</text>
</comment>
<evidence type="ECO:0000313" key="2">
    <source>
        <dbReference type="EMBL" id="MFC7256712.1"/>
    </source>
</evidence>
<organism evidence="2 3">
    <name type="scientific">Haloplanus litoreus</name>
    <dbReference type="NCBI Taxonomy" id="767515"/>
    <lineage>
        <taxon>Archaea</taxon>
        <taxon>Methanobacteriati</taxon>
        <taxon>Methanobacteriota</taxon>
        <taxon>Stenosarchaea group</taxon>
        <taxon>Halobacteria</taxon>
        <taxon>Halobacteriales</taxon>
        <taxon>Haloferacaceae</taxon>
        <taxon>Haloplanus</taxon>
    </lineage>
</organism>
<dbReference type="Gene3D" id="3.40.720.10">
    <property type="entry name" value="Alkaline Phosphatase, subunit A"/>
    <property type="match status" value="1"/>
</dbReference>
<feature type="domain" description="Sulfatase N-terminal" evidence="1">
    <location>
        <begin position="4"/>
        <end position="321"/>
    </location>
</feature>
<dbReference type="GeneID" id="96955106"/>
<dbReference type="PANTHER" id="PTHR43751:SF3">
    <property type="entry name" value="SULFATASE N-TERMINAL DOMAIN-CONTAINING PROTEIN"/>
    <property type="match status" value="1"/>
</dbReference>
<dbReference type="InterPro" id="IPR052701">
    <property type="entry name" value="GAG_Ulvan_Degrading_Sulfatases"/>
</dbReference>
<dbReference type="InterPro" id="IPR000917">
    <property type="entry name" value="Sulfatase_N"/>
</dbReference>
<dbReference type="InterPro" id="IPR017850">
    <property type="entry name" value="Alkaline_phosphatase_core_sf"/>
</dbReference>
<dbReference type="SUPFAM" id="SSF53649">
    <property type="entry name" value="Alkaline phosphatase-like"/>
    <property type="match status" value="1"/>
</dbReference>
<dbReference type="AlphaFoldDB" id="A0ABD6A277"/>
<protein>
    <submittedName>
        <fullName evidence="2">Sulfatase-like hydrolase/transferase</fullName>
    </submittedName>
</protein>
<name>A0ABD6A277_9EURY</name>
<dbReference type="EMBL" id="JBHTAT010000001">
    <property type="protein sequence ID" value="MFC7256712.1"/>
    <property type="molecule type" value="Genomic_DNA"/>
</dbReference>
<dbReference type="Pfam" id="PF00884">
    <property type="entry name" value="Sulfatase"/>
    <property type="match status" value="1"/>
</dbReference>
<proteinExistence type="predicted"/>
<keyword evidence="3" id="KW-1185">Reference proteome</keyword>
<evidence type="ECO:0000259" key="1">
    <source>
        <dbReference type="Pfam" id="PF00884"/>
    </source>
</evidence>
<accession>A0ABD6A277</accession>
<gene>
    <name evidence="2" type="ORF">ACFQKE_15610</name>
</gene>